<dbReference type="AlphaFoldDB" id="A0AAU7CAY0"/>
<proteinExistence type="predicted"/>
<protein>
    <submittedName>
        <fullName evidence="1">Uncharacterized protein</fullName>
    </submittedName>
</protein>
<dbReference type="EMBL" id="CP155447">
    <property type="protein sequence ID" value="XBH02117.1"/>
    <property type="molecule type" value="Genomic_DNA"/>
</dbReference>
<name>A0AAU7CAY0_9BACT</name>
<gene>
    <name evidence="1" type="ORF">V5E97_27840</name>
</gene>
<dbReference type="RefSeq" id="WP_406694860.1">
    <property type="nucleotide sequence ID" value="NZ_CP155447.1"/>
</dbReference>
<sequence>MVDLRGLEERIVRNGRVEGHEIEVLRSALSTTDGTLHLREADFLVELHKRVQQRTHAFERFFYNSIKKYILADGRIGPEKSEWLRRMVLHDDKIEDEEREFLRQLKGEAAELSPEFDALFGECMKYPPEQRTSGG</sequence>
<accession>A0AAU7CAY0</accession>
<reference evidence="1" key="1">
    <citation type="submission" date="2024-05" db="EMBL/GenBank/DDBJ databases">
        <title>Planctomycetes of the genus Singulisphaera possess chitinolytic capabilities.</title>
        <authorList>
            <person name="Ivanova A."/>
        </authorList>
    </citation>
    <scope>NUCLEOTIDE SEQUENCE</scope>
    <source>
        <strain evidence="1">Ch08T</strain>
    </source>
</reference>
<evidence type="ECO:0000313" key="1">
    <source>
        <dbReference type="EMBL" id="XBH02117.1"/>
    </source>
</evidence>
<organism evidence="1">
    <name type="scientific">Singulisphaera sp. Ch08</name>
    <dbReference type="NCBI Taxonomy" id="3120278"/>
    <lineage>
        <taxon>Bacteria</taxon>
        <taxon>Pseudomonadati</taxon>
        <taxon>Planctomycetota</taxon>
        <taxon>Planctomycetia</taxon>
        <taxon>Isosphaerales</taxon>
        <taxon>Isosphaeraceae</taxon>
        <taxon>Singulisphaera</taxon>
    </lineage>
</organism>